<dbReference type="EMBL" id="JADION010000031">
    <property type="protein sequence ID" value="MBF4102812.1"/>
    <property type="molecule type" value="Genomic_DNA"/>
</dbReference>
<name>A0A930URU5_9PAST</name>
<organism evidence="1">
    <name type="scientific">Gallibacterium anatis</name>
    <dbReference type="NCBI Taxonomy" id="750"/>
    <lineage>
        <taxon>Bacteria</taxon>
        <taxon>Pseudomonadati</taxon>
        <taxon>Pseudomonadota</taxon>
        <taxon>Gammaproteobacteria</taxon>
        <taxon>Pasteurellales</taxon>
        <taxon>Pasteurellaceae</taxon>
        <taxon>Gallibacterium</taxon>
    </lineage>
</organism>
<evidence type="ECO:0000313" key="1">
    <source>
        <dbReference type="EMBL" id="MBF4102812.1"/>
    </source>
</evidence>
<sequence length="120" mass="13353">MLLPQIKAKSLLKAAPLLPITMYTFKHKRLTLPQLKIAEKQHDFYAGENRLNEFRGIGFTIGSRAQQHDYQDMEITQSDARATIGSLGGDVTFVAGEQATILGTDVIAQAIKRLISLQNR</sequence>
<comment type="caution">
    <text evidence="1">The sequence shown here is derived from an EMBL/GenBank/DDBJ whole genome shotgun (WGS) entry which is preliminary data.</text>
</comment>
<reference evidence="1" key="1">
    <citation type="submission" date="2020-11" db="EMBL/GenBank/DDBJ databases">
        <title>Gallibacterium anatis 1637, full genome, WGS.</title>
        <authorList>
            <person name="Laishevtcev A.I."/>
            <person name="Yakimova E.A."/>
            <person name="Petkovich D."/>
            <person name="Stepanova T.V."/>
            <person name="Kalendr R.S."/>
            <person name="Rubalsky E.O."/>
            <person name="Zulkarneev E.R."/>
            <person name="Aleshkin A.V."/>
        </authorList>
    </citation>
    <scope>NUCLEOTIDE SEQUENCE</scope>
    <source>
        <strain evidence="1">1637</strain>
    </source>
</reference>
<protein>
    <submittedName>
        <fullName evidence="1">Uncharacterized protein</fullName>
    </submittedName>
</protein>
<proteinExistence type="predicted"/>
<dbReference type="AlphaFoldDB" id="A0A930URU5"/>
<accession>A0A930URU5</accession>
<gene>
    <name evidence="1" type="ORF">INT80_10495</name>
</gene>